<dbReference type="GO" id="GO:0046872">
    <property type="term" value="F:metal ion binding"/>
    <property type="evidence" value="ECO:0007669"/>
    <property type="project" value="UniProtKB-KW"/>
</dbReference>
<organism evidence="14 15">
    <name type="scientific">Elysia marginata</name>
    <dbReference type="NCBI Taxonomy" id="1093978"/>
    <lineage>
        <taxon>Eukaryota</taxon>
        <taxon>Metazoa</taxon>
        <taxon>Spiralia</taxon>
        <taxon>Lophotrochozoa</taxon>
        <taxon>Mollusca</taxon>
        <taxon>Gastropoda</taxon>
        <taxon>Heterobranchia</taxon>
        <taxon>Euthyneura</taxon>
        <taxon>Panpulmonata</taxon>
        <taxon>Sacoglossa</taxon>
        <taxon>Placobranchoidea</taxon>
        <taxon>Plakobranchidae</taxon>
        <taxon>Elysia</taxon>
    </lineage>
</organism>
<evidence type="ECO:0000259" key="13">
    <source>
        <dbReference type="Pfam" id="PF13359"/>
    </source>
</evidence>
<dbReference type="PANTHER" id="PTHR22930">
    <property type="match status" value="1"/>
</dbReference>
<dbReference type="EMBL" id="BMAT01008390">
    <property type="protein sequence ID" value="GFR84014.1"/>
    <property type="molecule type" value="Genomic_DNA"/>
</dbReference>
<evidence type="ECO:0000256" key="2">
    <source>
        <dbReference type="ARBA" id="ARBA00004123"/>
    </source>
</evidence>
<evidence type="ECO:0000256" key="11">
    <source>
        <dbReference type="ARBA" id="ARBA00030126"/>
    </source>
</evidence>
<protein>
    <recommendedName>
        <fullName evidence="5">Putative nuclease HARBI1</fullName>
    </recommendedName>
    <alternativeName>
        <fullName evidence="11">Harbinger transposase-derived nuclease</fullName>
    </alternativeName>
</protein>
<feature type="domain" description="DDE Tnp4" evidence="13">
    <location>
        <begin position="56"/>
        <end position="206"/>
    </location>
</feature>
<evidence type="ECO:0000256" key="8">
    <source>
        <dbReference type="ARBA" id="ARBA00022723"/>
    </source>
</evidence>
<dbReference type="Proteomes" id="UP000762676">
    <property type="component" value="Unassembled WGS sequence"/>
</dbReference>
<dbReference type="Pfam" id="PF13359">
    <property type="entry name" value="DDE_Tnp_4"/>
    <property type="match status" value="1"/>
</dbReference>
<dbReference type="PRINTS" id="PR02086">
    <property type="entry name" value="PUTNUCHARBI1"/>
</dbReference>
<evidence type="ECO:0000256" key="6">
    <source>
        <dbReference type="ARBA" id="ARBA00022490"/>
    </source>
</evidence>
<keyword evidence="6" id="KW-0963">Cytoplasm</keyword>
<dbReference type="InterPro" id="IPR027806">
    <property type="entry name" value="HARBI1_dom"/>
</dbReference>
<gene>
    <name evidence="14" type="ORF">ElyMa_004139800</name>
</gene>
<dbReference type="GO" id="GO:0004518">
    <property type="term" value="F:nuclease activity"/>
    <property type="evidence" value="ECO:0007669"/>
    <property type="project" value="UniProtKB-KW"/>
</dbReference>
<sequence>MIGVSQPTVSRTVKRVMDGFIQLLPNYIRPPTPREVVEQKILFSGKAGFPGVFACVDGTHVKILRPSEDEDVYVNRKNFHSINVQIVCDANLLILDCVARHPGSFLDARVLRESEFFAGMEQRPPVVDGLVLGDSGYPVRTWLMTPFGQPVGNQQMNFNNSHRQTRVTVERCIGVLKRRWHCLHTELRLTPAVASRVIYCCCLLHNKATSLGLDLNPLADLPADEEPPAAPAQVRNEGNTERARTAAGKALRLQIARANF</sequence>
<dbReference type="GO" id="GO:0016787">
    <property type="term" value="F:hydrolase activity"/>
    <property type="evidence" value="ECO:0007669"/>
    <property type="project" value="UniProtKB-KW"/>
</dbReference>
<dbReference type="InterPro" id="IPR045249">
    <property type="entry name" value="HARBI1-like"/>
</dbReference>
<dbReference type="AlphaFoldDB" id="A0AAV4GFL0"/>
<comment type="caution">
    <text evidence="14">The sequence shown here is derived from an EMBL/GenBank/DDBJ whole genome shotgun (WGS) entry which is preliminary data.</text>
</comment>
<evidence type="ECO:0000256" key="12">
    <source>
        <dbReference type="ARBA" id="ARBA00045850"/>
    </source>
</evidence>
<comment type="subcellular location">
    <subcellularLocation>
        <location evidence="3">Cytoplasm</location>
    </subcellularLocation>
    <subcellularLocation>
        <location evidence="2">Nucleus</location>
    </subcellularLocation>
</comment>
<evidence type="ECO:0000256" key="4">
    <source>
        <dbReference type="ARBA" id="ARBA00006958"/>
    </source>
</evidence>
<reference evidence="14 15" key="1">
    <citation type="journal article" date="2021" name="Elife">
        <title>Chloroplast acquisition without the gene transfer in kleptoplastic sea slugs, Plakobranchus ocellatus.</title>
        <authorList>
            <person name="Maeda T."/>
            <person name="Takahashi S."/>
            <person name="Yoshida T."/>
            <person name="Shimamura S."/>
            <person name="Takaki Y."/>
            <person name="Nagai Y."/>
            <person name="Toyoda A."/>
            <person name="Suzuki Y."/>
            <person name="Arimoto A."/>
            <person name="Ishii H."/>
            <person name="Satoh N."/>
            <person name="Nishiyama T."/>
            <person name="Hasebe M."/>
            <person name="Maruyama T."/>
            <person name="Minagawa J."/>
            <person name="Obokata J."/>
            <person name="Shigenobu S."/>
        </authorList>
    </citation>
    <scope>NUCLEOTIDE SEQUENCE [LARGE SCALE GENOMIC DNA]</scope>
</reference>
<evidence type="ECO:0000256" key="1">
    <source>
        <dbReference type="ARBA" id="ARBA00001968"/>
    </source>
</evidence>
<comment type="similarity">
    <text evidence="4">Belongs to the HARBI1 family.</text>
</comment>
<evidence type="ECO:0000313" key="15">
    <source>
        <dbReference type="Proteomes" id="UP000762676"/>
    </source>
</evidence>
<keyword evidence="9" id="KW-0378">Hydrolase</keyword>
<keyword evidence="7" id="KW-0540">Nuclease</keyword>
<dbReference type="InterPro" id="IPR026103">
    <property type="entry name" value="HARBI1_animal"/>
</dbReference>
<proteinExistence type="inferred from homology"/>
<evidence type="ECO:0000313" key="14">
    <source>
        <dbReference type="EMBL" id="GFR84014.1"/>
    </source>
</evidence>
<keyword evidence="10" id="KW-0539">Nucleus</keyword>
<evidence type="ECO:0000256" key="10">
    <source>
        <dbReference type="ARBA" id="ARBA00023242"/>
    </source>
</evidence>
<dbReference type="PANTHER" id="PTHR22930:SF286">
    <property type="entry name" value="NUCLEASE HARBI1"/>
    <property type="match status" value="1"/>
</dbReference>
<dbReference type="GO" id="GO:0005737">
    <property type="term" value="C:cytoplasm"/>
    <property type="evidence" value="ECO:0007669"/>
    <property type="project" value="UniProtKB-SubCell"/>
</dbReference>
<keyword evidence="8" id="KW-0479">Metal-binding</keyword>
<comment type="function">
    <text evidence="12">Transposase-derived protein that may have nuclease activity. Does not have transposase activity.</text>
</comment>
<evidence type="ECO:0000256" key="3">
    <source>
        <dbReference type="ARBA" id="ARBA00004496"/>
    </source>
</evidence>
<evidence type="ECO:0000256" key="7">
    <source>
        <dbReference type="ARBA" id="ARBA00022722"/>
    </source>
</evidence>
<name>A0AAV4GFL0_9GAST</name>
<dbReference type="GO" id="GO:0005634">
    <property type="term" value="C:nucleus"/>
    <property type="evidence" value="ECO:0007669"/>
    <property type="project" value="UniProtKB-SubCell"/>
</dbReference>
<evidence type="ECO:0000256" key="5">
    <source>
        <dbReference type="ARBA" id="ARBA00015519"/>
    </source>
</evidence>
<keyword evidence="15" id="KW-1185">Reference proteome</keyword>
<evidence type="ECO:0000256" key="9">
    <source>
        <dbReference type="ARBA" id="ARBA00022801"/>
    </source>
</evidence>
<accession>A0AAV4GFL0</accession>
<comment type="cofactor">
    <cofactor evidence="1">
        <name>a divalent metal cation</name>
        <dbReference type="ChEBI" id="CHEBI:60240"/>
    </cofactor>
</comment>